<dbReference type="RefSeq" id="WP_170151059.1">
    <property type="nucleotide sequence ID" value="NZ_QXDC01000004.1"/>
</dbReference>
<evidence type="ECO:0000256" key="3">
    <source>
        <dbReference type="ARBA" id="ARBA00023002"/>
    </source>
</evidence>
<sequence>MSLLHIHASPKGARSASLRLADAFLDEVRRLEPDLEITRLDLFDTDLPEFGADSAIAKFAPLFGETRTPAQEAAWEAVLAQIERLDAADRILLSTPMWNYSIPYRLKHYFDLVLQPRVTFGYDPQKMLHYGMLRNRPVQLILTRSSVLPGDFADFQLPYLKFAFDMMGIRDLSVLAAWRTTRPTPEAREDYIASFEPQARDAAAAFLARPAGKPD</sequence>
<reference evidence="8 9" key="1">
    <citation type="submission" date="2018-08" db="EMBL/GenBank/DDBJ databases">
        <title>Genomic Encyclopedia of Type Strains, Phase IV (KMG-IV): sequencing the most valuable type-strain genomes for metagenomic binning, comparative biology and taxonomic classification.</title>
        <authorList>
            <person name="Goeker M."/>
        </authorList>
    </citation>
    <scope>NUCLEOTIDE SEQUENCE [LARGE SCALE GENOMIC DNA]</scope>
    <source>
        <strain evidence="8 9">DSM 25527</strain>
    </source>
</reference>
<evidence type="ECO:0000256" key="6">
    <source>
        <dbReference type="HAMAP-Rule" id="MF_01216"/>
    </source>
</evidence>
<dbReference type="Gene3D" id="3.40.50.360">
    <property type="match status" value="1"/>
</dbReference>
<dbReference type="EC" id="1.7.1.17" evidence="6"/>
<evidence type="ECO:0000313" key="8">
    <source>
        <dbReference type="EMBL" id="RIA37966.1"/>
    </source>
</evidence>
<feature type="binding site" evidence="6">
    <location>
        <begin position="15"/>
        <end position="17"/>
    </location>
    <ligand>
        <name>FMN</name>
        <dbReference type="ChEBI" id="CHEBI:58210"/>
    </ligand>
</feature>
<evidence type="ECO:0000256" key="5">
    <source>
        <dbReference type="ARBA" id="ARBA00048542"/>
    </source>
</evidence>
<dbReference type="SUPFAM" id="SSF52218">
    <property type="entry name" value="Flavoproteins"/>
    <property type="match status" value="1"/>
</dbReference>
<gene>
    <name evidence="6" type="primary">azoR</name>
    <name evidence="8" type="ORF">DFR49_3856</name>
</gene>
<comment type="caution">
    <text evidence="8">The sequence shown here is derived from an EMBL/GenBank/DDBJ whole genome shotgun (WGS) entry which is preliminary data.</text>
</comment>
<proteinExistence type="inferred from homology"/>
<keyword evidence="9" id="KW-1185">Reference proteome</keyword>
<dbReference type="HAMAP" id="MF_01216">
    <property type="entry name" value="Azoreductase_type1"/>
    <property type="match status" value="1"/>
</dbReference>
<feature type="binding site" evidence="6">
    <location>
        <position position="9"/>
    </location>
    <ligand>
        <name>FMN</name>
        <dbReference type="ChEBI" id="CHEBI:58210"/>
    </ligand>
</feature>
<dbReference type="Pfam" id="PF02525">
    <property type="entry name" value="Flavodoxin_2"/>
    <property type="match status" value="1"/>
</dbReference>
<keyword evidence="4 6" id="KW-0520">NAD</keyword>
<dbReference type="AlphaFoldDB" id="A0A397NKH3"/>
<dbReference type="GO" id="GO:0016652">
    <property type="term" value="F:oxidoreductase activity, acting on NAD(P)H as acceptor"/>
    <property type="evidence" value="ECO:0007669"/>
    <property type="project" value="UniProtKB-UniRule"/>
</dbReference>
<feature type="domain" description="Flavodoxin-like fold" evidence="7">
    <location>
        <begin position="1"/>
        <end position="192"/>
    </location>
</feature>
<dbReference type="PANTHER" id="PTHR43741">
    <property type="entry name" value="FMN-DEPENDENT NADH-AZOREDUCTASE 1"/>
    <property type="match status" value="1"/>
</dbReference>
<dbReference type="EMBL" id="QXDC01000004">
    <property type="protein sequence ID" value="RIA37966.1"/>
    <property type="molecule type" value="Genomic_DNA"/>
</dbReference>
<dbReference type="EC" id="1.6.5.-" evidence="6"/>
<comment type="function">
    <text evidence="6">Also exhibits azoreductase activity. Catalyzes the reductive cleavage of the azo bond in aromatic azo compounds to the corresponding amines.</text>
</comment>
<dbReference type="InterPro" id="IPR050104">
    <property type="entry name" value="FMN-dep_NADH:Q_OxRdtase_AzoR1"/>
</dbReference>
<evidence type="ECO:0000259" key="7">
    <source>
        <dbReference type="Pfam" id="PF02525"/>
    </source>
</evidence>
<name>A0A397NKH3_9SPHN</name>
<accession>A0A397NKH3</accession>
<dbReference type="Proteomes" id="UP000266568">
    <property type="component" value="Unassembled WGS sequence"/>
</dbReference>
<dbReference type="PANTHER" id="PTHR43741:SF4">
    <property type="entry name" value="FMN-DEPENDENT NADH:QUINONE OXIDOREDUCTASE"/>
    <property type="match status" value="1"/>
</dbReference>
<comment type="caution">
    <text evidence="6">Lacks conserved residue(s) required for the propagation of feature annotation.</text>
</comment>
<comment type="subunit">
    <text evidence="6">Homodimer.</text>
</comment>
<protein>
    <recommendedName>
        <fullName evidence="6">FMN dependent NADH:quinone oxidoreductase</fullName>
        <ecNumber evidence="6">1.6.5.-</ecNumber>
    </recommendedName>
    <alternativeName>
        <fullName evidence="6">Azo-dye reductase</fullName>
    </alternativeName>
    <alternativeName>
        <fullName evidence="6">FMN-dependent NADH-azo compound oxidoreductase</fullName>
    </alternativeName>
    <alternativeName>
        <fullName evidence="6">FMN-dependent NADH-azoreductase</fullName>
        <ecNumber evidence="6">1.7.1.17</ecNumber>
    </alternativeName>
</protein>
<comment type="cofactor">
    <cofactor evidence="6">
        <name>FMN</name>
        <dbReference type="ChEBI" id="CHEBI:58210"/>
    </cofactor>
    <text evidence="6">Binds 1 FMN per subunit.</text>
</comment>
<comment type="similarity">
    <text evidence="6">Belongs to the azoreductase type 1 family.</text>
</comment>
<evidence type="ECO:0000256" key="4">
    <source>
        <dbReference type="ARBA" id="ARBA00023027"/>
    </source>
</evidence>
<evidence type="ECO:0000313" key="9">
    <source>
        <dbReference type="Proteomes" id="UP000266568"/>
    </source>
</evidence>
<evidence type="ECO:0000256" key="2">
    <source>
        <dbReference type="ARBA" id="ARBA00022643"/>
    </source>
</evidence>
<dbReference type="GO" id="GO:0009055">
    <property type="term" value="F:electron transfer activity"/>
    <property type="evidence" value="ECO:0007669"/>
    <property type="project" value="UniProtKB-UniRule"/>
</dbReference>
<keyword evidence="1 6" id="KW-0285">Flavoprotein</keyword>
<comment type="function">
    <text evidence="6">Quinone reductase that provides resistance to thiol-specific stress caused by electrophilic quinones.</text>
</comment>
<comment type="catalytic activity">
    <reaction evidence="6">
        <text>2 a quinone + NADH + H(+) = 2 a 1,4-benzosemiquinone + NAD(+)</text>
        <dbReference type="Rhea" id="RHEA:65952"/>
        <dbReference type="ChEBI" id="CHEBI:15378"/>
        <dbReference type="ChEBI" id="CHEBI:57540"/>
        <dbReference type="ChEBI" id="CHEBI:57945"/>
        <dbReference type="ChEBI" id="CHEBI:132124"/>
        <dbReference type="ChEBI" id="CHEBI:134225"/>
    </reaction>
</comment>
<keyword evidence="3 6" id="KW-0560">Oxidoreductase</keyword>
<organism evidence="8 9">
    <name type="scientific">Hephaestia caeni</name>
    <dbReference type="NCBI Taxonomy" id="645617"/>
    <lineage>
        <taxon>Bacteria</taxon>
        <taxon>Pseudomonadati</taxon>
        <taxon>Pseudomonadota</taxon>
        <taxon>Alphaproteobacteria</taxon>
        <taxon>Sphingomonadales</taxon>
        <taxon>Sphingomonadaceae</taxon>
        <taxon>Hephaestia</taxon>
    </lineage>
</organism>
<dbReference type="GO" id="GO:0016655">
    <property type="term" value="F:oxidoreductase activity, acting on NAD(P)H, quinone or similar compound as acceptor"/>
    <property type="evidence" value="ECO:0007669"/>
    <property type="project" value="InterPro"/>
</dbReference>
<dbReference type="InterPro" id="IPR003680">
    <property type="entry name" value="Flavodoxin_fold"/>
</dbReference>
<dbReference type="InterPro" id="IPR023048">
    <property type="entry name" value="NADH:quinone_OxRdtase_FMN_depd"/>
</dbReference>
<keyword evidence="2 6" id="KW-0288">FMN</keyword>
<dbReference type="InterPro" id="IPR029039">
    <property type="entry name" value="Flavoprotein-like_sf"/>
</dbReference>
<evidence type="ECO:0000256" key="1">
    <source>
        <dbReference type="ARBA" id="ARBA00022630"/>
    </source>
</evidence>
<comment type="catalytic activity">
    <reaction evidence="5">
        <text>N,N-dimethyl-1,4-phenylenediamine + anthranilate + 2 NAD(+) = 2-(4-dimethylaminophenyl)diazenylbenzoate + 2 NADH + 2 H(+)</text>
        <dbReference type="Rhea" id="RHEA:55872"/>
        <dbReference type="ChEBI" id="CHEBI:15378"/>
        <dbReference type="ChEBI" id="CHEBI:15783"/>
        <dbReference type="ChEBI" id="CHEBI:16567"/>
        <dbReference type="ChEBI" id="CHEBI:57540"/>
        <dbReference type="ChEBI" id="CHEBI:57945"/>
        <dbReference type="ChEBI" id="CHEBI:71579"/>
        <dbReference type="EC" id="1.7.1.17"/>
    </reaction>
    <physiologicalReaction direction="right-to-left" evidence="5">
        <dbReference type="Rhea" id="RHEA:55874"/>
    </physiologicalReaction>
</comment>
<dbReference type="GO" id="GO:0010181">
    <property type="term" value="F:FMN binding"/>
    <property type="evidence" value="ECO:0007669"/>
    <property type="project" value="UniProtKB-UniRule"/>
</dbReference>